<proteinExistence type="predicted"/>
<dbReference type="Proteomes" id="UP000195514">
    <property type="component" value="Chromosome I"/>
</dbReference>
<dbReference type="KEGG" id="abat:CFX1CAM_0570"/>
<sequence length="448" mass="49464">MHQIAIGSAGNRNVFTVIHGASVSAPAFKATCYFNFSADPFVSEHIEIELKGTSAQIESFIADLIAYFHYGALTRDGVVNAPLALRFQRDNGGHYFFAFMLDPVLAANPGSYLRQSQGSKLITIHYTRPNYFQGVKTPLRVKGLYAAGGTMWDYHLYNHTYNTVDSTVWVDPSDFITSLPAPIRVELKPVTASVNLTNLFIGLTYHPTFNGFNPFFFYFGTIASAAGLTMDASAIKGGYLSLTFAPSVWSTAFSVTLTSNDLAQLTALNYRPLLRFFAPHAYNDLFFRLQVIQGTSVIHTTEAVHSPPGFGYVLLPSLNLPPGPLLKEAAPQPLVLYIQALRESGAATTITTDYLTLFPFNPGAIFYAFHPVKTDALFIDDSAFSRHGFRDTALTGESVTHSRIGPPLVLYPQQINRLFFAVSDDNNLMPPSHYSLLNVSYYPRYALL</sequence>
<gene>
    <name evidence="1" type="ORF">CFX1CAM_0570</name>
</gene>
<protein>
    <submittedName>
        <fullName evidence="1">Uncharacterized protein</fullName>
    </submittedName>
</protein>
<dbReference type="AlphaFoldDB" id="A0A1Y6K253"/>
<dbReference type="RefSeq" id="WP_087861564.1">
    <property type="nucleotide sequence ID" value="NZ_LT859958.1"/>
</dbReference>
<accession>A0A1Y6K253</accession>
<evidence type="ECO:0000313" key="2">
    <source>
        <dbReference type="Proteomes" id="UP000195514"/>
    </source>
</evidence>
<dbReference type="EMBL" id="LT859958">
    <property type="protein sequence ID" value="SMX53636.1"/>
    <property type="molecule type" value="Genomic_DNA"/>
</dbReference>
<reference evidence="2" key="1">
    <citation type="submission" date="2017-05" db="EMBL/GenBank/DDBJ databases">
        <authorList>
            <person name="Kirkegaard R."/>
            <person name="Mcilroy J S."/>
        </authorList>
    </citation>
    <scope>NUCLEOTIDE SEQUENCE [LARGE SCALE GENOMIC DNA]</scope>
</reference>
<name>A0A1Y6K253_9CHLR</name>
<evidence type="ECO:0000313" key="1">
    <source>
        <dbReference type="EMBL" id="SMX53636.1"/>
    </source>
</evidence>
<organism evidence="1 2">
    <name type="scientific">Candidatus Brevifilum fermentans</name>
    <dbReference type="NCBI Taxonomy" id="1986204"/>
    <lineage>
        <taxon>Bacteria</taxon>
        <taxon>Bacillati</taxon>
        <taxon>Chloroflexota</taxon>
        <taxon>Anaerolineae</taxon>
        <taxon>Anaerolineales</taxon>
        <taxon>Anaerolineaceae</taxon>
        <taxon>Candidatus Brevifilum</taxon>
    </lineage>
</organism>
<keyword evidence="2" id="KW-1185">Reference proteome</keyword>